<name>A0A369BAI5_9FIRM</name>
<evidence type="ECO:0000313" key="3">
    <source>
        <dbReference type="EMBL" id="RCX17608.1"/>
    </source>
</evidence>
<comment type="caution">
    <text evidence="3">The sequence shown here is derived from an EMBL/GenBank/DDBJ whole genome shotgun (WGS) entry which is preliminary data.</text>
</comment>
<accession>A0A369BAI5</accession>
<dbReference type="AlphaFoldDB" id="A0A369BAI5"/>
<proteinExistence type="predicted"/>
<dbReference type="InterPro" id="IPR001932">
    <property type="entry name" value="PPM-type_phosphatase-like_dom"/>
</dbReference>
<dbReference type="Proteomes" id="UP000253034">
    <property type="component" value="Unassembled WGS sequence"/>
</dbReference>
<protein>
    <submittedName>
        <fullName evidence="3">Protein phosphatase 2C-like protein</fullName>
    </submittedName>
</protein>
<organism evidence="3 4">
    <name type="scientific">Anaerobacterium chartisolvens</name>
    <dbReference type="NCBI Taxonomy" id="1297424"/>
    <lineage>
        <taxon>Bacteria</taxon>
        <taxon>Bacillati</taxon>
        <taxon>Bacillota</taxon>
        <taxon>Clostridia</taxon>
        <taxon>Eubacteriales</taxon>
        <taxon>Oscillospiraceae</taxon>
        <taxon>Anaerobacterium</taxon>
    </lineage>
</organism>
<feature type="compositionally biased region" description="Low complexity" evidence="1">
    <location>
        <begin position="41"/>
        <end position="55"/>
    </location>
</feature>
<dbReference type="RefSeq" id="WP_114297314.1">
    <property type="nucleotide sequence ID" value="NZ_QPJT01000007.1"/>
</dbReference>
<reference evidence="3 4" key="1">
    <citation type="submission" date="2018-07" db="EMBL/GenBank/DDBJ databases">
        <title>Genomic Encyclopedia of Type Strains, Phase IV (KMG-IV): sequencing the most valuable type-strain genomes for metagenomic binning, comparative biology and taxonomic classification.</title>
        <authorList>
            <person name="Goeker M."/>
        </authorList>
    </citation>
    <scope>NUCLEOTIDE SEQUENCE [LARGE SCALE GENOMIC DNA]</scope>
    <source>
        <strain evidence="3 4">DSM 27016</strain>
    </source>
</reference>
<evidence type="ECO:0000259" key="2">
    <source>
        <dbReference type="Pfam" id="PF13672"/>
    </source>
</evidence>
<gene>
    <name evidence="3" type="ORF">DFR58_107155</name>
</gene>
<dbReference type="Pfam" id="PF13672">
    <property type="entry name" value="PP2C_2"/>
    <property type="match status" value="1"/>
</dbReference>
<keyword evidence="4" id="KW-1185">Reference proteome</keyword>
<feature type="compositionally biased region" description="Acidic residues" evidence="1">
    <location>
        <begin position="31"/>
        <end position="40"/>
    </location>
</feature>
<feature type="domain" description="PPM-type phosphatase" evidence="2">
    <location>
        <begin position="115"/>
        <end position="347"/>
    </location>
</feature>
<sequence length="470" mass="52114">MDTDEKKNSTPPEKQEDFQSQSVNVQPADSPESEEAEENPEMPASGSNPDAPEAAVNPVNEAVPVVPLTNEEVTAHTAALWKYLPVPDEEPECHDEYDSRAVQLEQGALIGARVRGKKHKHEGTNCDDWFEFESVDDWVLIAVSDGAGSKKYSRIGARESCKAAIRYMKDKFSELKAHPSQAIKGIELPFGDKGFSEACGELASIVQRGVLEAYDAVEKAFEARRTNLEFSRPLNRELTFKDFSATMLVAAAIPTVIDGKREYLIISCQIGDGMLASVNPELPYGKALKLLGEPDGGSFAGETDFLTSPQMKKIETLMRRTKIARSPITCLIVMSDGVADDYYPNDPQILRLYMDLLFNKIAGGETKQHEDSDAVDVKMADKIPQPTAYPWVNNPSVRIPLHYTDKIMKAAELSLEEAWDNKDIIRAALERAGDFHLSEAGDKGEALKVWLDNYVERGSFDDRTLVIFHV</sequence>
<dbReference type="EMBL" id="QPJT01000007">
    <property type="protein sequence ID" value="RCX17608.1"/>
    <property type="molecule type" value="Genomic_DNA"/>
</dbReference>
<dbReference type="OrthoDB" id="963478at2"/>
<feature type="compositionally biased region" description="Basic and acidic residues" evidence="1">
    <location>
        <begin position="1"/>
        <end position="17"/>
    </location>
</feature>
<evidence type="ECO:0000313" key="4">
    <source>
        <dbReference type="Proteomes" id="UP000253034"/>
    </source>
</evidence>
<feature type="region of interest" description="Disordered" evidence="1">
    <location>
        <begin position="1"/>
        <end position="55"/>
    </location>
</feature>
<evidence type="ECO:0000256" key="1">
    <source>
        <dbReference type="SAM" id="MobiDB-lite"/>
    </source>
</evidence>